<dbReference type="EMBL" id="JAWWNJ010000100">
    <property type="protein sequence ID" value="KAK6995984.1"/>
    <property type="molecule type" value="Genomic_DNA"/>
</dbReference>
<proteinExistence type="inferred from homology"/>
<dbReference type="GO" id="GO:0000272">
    <property type="term" value="P:polysaccharide catabolic process"/>
    <property type="evidence" value="ECO:0007669"/>
    <property type="project" value="UniProtKB-KW"/>
</dbReference>
<comment type="similarity">
    <text evidence="1 8">Belongs to the polysaccharide lyase 1 family.</text>
</comment>
<dbReference type="InterPro" id="IPR002022">
    <property type="entry name" value="Pec_lyase"/>
</dbReference>
<comment type="caution">
    <text evidence="11">The sequence shown here is derived from an EMBL/GenBank/DDBJ whole genome shotgun (WGS) entry which is preliminary data.</text>
</comment>
<evidence type="ECO:0000256" key="6">
    <source>
        <dbReference type="ARBA" id="ARBA00037631"/>
    </source>
</evidence>
<sequence length="389" mass="40709">MQLRPNFASLLATVALLPSVLAVGTPFGLGSATTGGGSAAAATPTSLSQLTTWLSDSTARTIVLDRLWDFTGIEGTTTGSGCKPWTCSPNPQIAIDKDSWCENFQPNAAKTTVTYDNAGLNPLRVGNNKTLLGKGSGSGIQGKGLYLNRSNNVIIQNIKIVNINPQFVWGGDAIAVHNMKMIDGGSNIWIDHNFIQNIGRQFIATGYGAVSKTTISNNVFDGDTTWSPNCNGQAYWAFIFTGAGDQLTFALNHVYHTSGRGPHVGGTSGFFQNVHVFNNYYDHIDGHAIEPDVGSKILLEGNYFNTVTSPDLAGDGQLYVPTSSSTACQSALGRSCVANTLNGSGALVDASDTGVLNGITAAYSAGATVMSAQDAANYVQSHAGVGIVN</sequence>
<evidence type="ECO:0000256" key="3">
    <source>
        <dbReference type="ARBA" id="ARBA00023180"/>
    </source>
</evidence>
<keyword evidence="12" id="KW-1185">Reference proteome</keyword>
<name>A0AAV9ZXL8_9AGAR</name>
<comment type="catalytic activity">
    <reaction evidence="5">
        <text>Eliminative cleavage of (1-&gt;4)-alpha-D-galacturonan methyl ester to give oligosaccharides with 4-deoxy-6-O-methyl-alpha-D-galact-4-enuronosyl groups at their non-reducing ends.</text>
        <dbReference type="EC" id="4.2.2.10"/>
    </reaction>
</comment>
<dbReference type="Proteomes" id="UP001362999">
    <property type="component" value="Unassembled WGS sequence"/>
</dbReference>
<gene>
    <name evidence="11" type="ORF">R3P38DRAFT_2800334</name>
</gene>
<dbReference type="PANTHER" id="PTHR31683">
    <property type="entry name" value="PECTATE LYASE 18-RELATED"/>
    <property type="match status" value="1"/>
</dbReference>
<keyword evidence="8" id="KW-0624">Polysaccharide degradation</keyword>
<evidence type="ECO:0000256" key="5">
    <source>
        <dbReference type="ARBA" id="ARBA00036818"/>
    </source>
</evidence>
<feature type="signal peptide" evidence="9">
    <location>
        <begin position="1"/>
        <end position="22"/>
    </location>
</feature>
<evidence type="ECO:0000259" key="10">
    <source>
        <dbReference type="SMART" id="SM00656"/>
    </source>
</evidence>
<evidence type="ECO:0000256" key="9">
    <source>
        <dbReference type="SAM" id="SignalP"/>
    </source>
</evidence>
<feature type="chain" id="PRO_5043564337" description="pectin lyase" evidence="9">
    <location>
        <begin position="23"/>
        <end position="389"/>
    </location>
</feature>
<organism evidence="11 12">
    <name type="scientific">Favolaschia claudopus</name>
    <dbReference type="NCBI Taxonomy" id="2862362"/>
    <lineage>
        <taxon>Eukaryota</taxon>
        <taxon>Fungi</taxon>
        <taxon>Dikarya</taxon>
        <taxon>Basidiomycota</taxon>
        <taxon>Agaricomycotina</taxon>
        <taxon>Agaricomycetes</taxon>
        <taxon>Agaricomycetidae</taxon>
        <taxon>Agaricales</taxon>
        <taxon>Marasmiineae</taxon>
        <taxon>Mycenaceae</taxon>
        <taxon>Favolaschia</taxon>
    </lineage>
</organism>
<dbReference type="SUPFAM" id="SSF51126">
    <property type="entry name" value="Pectin lyase-like"/>
    <property type="match status" value="1"/>
</dbReference>
<evidence type="ECO:0000313" key="11">
    <source>
        <dbReference type="EMBL" id="KAK6995984.1"/>
    </source>
</evidence>
<dbReference type="GO" id="GO:0030570">
    <property type="term" value="F:pectate lyase activity"/>
    <property type="evidence" value="ECO:0007669"/>
    <property type="project" value="InterPro"/>
</dbReference>
<dbReference type="AlphaFoldDB" id="A0AAV9ZXL8"/>
<dbReference type="InterPro" id="IPR012334">
    <property type="entry name" value="Pectin_lyas_fold"/>
</dbReference>
<comment type="subcellular location">
    <subcellularLocation>
        <location evidence="8">Secreted</location>
    </subcellularLocation>
</comment>
<dbReference type="GO" id="GO:0047490">
    <property type="term" value="F:pectin lyase activity"/>
    <property type="evidence" value="ECO:0007669"/>
    <property type="project" value="UniProtKB-EC"/>
</dbReference>
<dbReference type="InterPro" id="IPR011050">
    <property type="entry name" value="Pectin_lyase_fold/virulence"/>
</dbReference>
<evidence type="ECO:0000256" key="4">
    <source>
        <dbReference type="ARBA" id="ARBA00023239"/>
    </source>
</evidence>
<keyword evidence="3" id="KW-0325">Glycoprotein</keyword>
<dbReference type="EC" id="4.2.2.10" evidence="7"/>
<keyword evidence="8" id="KW-0964">Secreted</keyword>
<keyword evidence="9" id="KW-0732">Signal</keyword>
<reference evidence="11 12" key="1">
    <citation type="journal article" date="2024" name="J Genomics">
        <title>Draft genome sequencing and assembly of Favolaschia claudopus CIRM-BRFM 2984 isolated from oak limbs.</title>
        <authorList>
            <person name="Navarro D."/>
            <person name="Drula E."/>
            <person name="Chaduli D."/>
            <person name="Cazenave R."/>
            <person name="Ahrendt S."/>
            <person name="Wang J."/>
            <person name="Lipzen A."/>
            <person name="Daum C."/>
            <person name="Barry K."/>
            <person name="Grigoriev I.V."/>
            <person name="Favel A."/>
            <person name="Rosso M.N."/>
            <person name="Martin F."/>
        </authorList>
    </citation>
    <scope>NUCLEOTIDE SEQUENCE [LARGE SCALE GENOMIC DNA]</scope>
    <source>
        <strain evidence="11 12">CIRM-BRFM 2984</strain>
    </source>
</reference>
<keyword evidence="4 8" id="KW-0456">Lyase</keyword>
<feature type="domain" description="Pectate lyase" evidence="10">
    <location>
        <begin position="94"/>
        <end position="310"/>
    </location>
</feature>
<accession>A0AAV9ZXL8</accession>
<dbReference type="SMART" id="SM00656">
    <property type="entry name" value="Amb_all"/>
    <property type="match status" value="1"/>
</dbReference>
<evidence type="ECO:0000256" key="7">
    <source>
        <dbReference type="ARBA" id="ARBA00039082"/>
    </source>
</evidence>
<evidence type="ECO:0000256" key="2">
    <source>
        <dbReference type="ARBA" id="ARBA00023157"/>
    </source>
</evidence>
<protein>
    <recommendedName>
        <fullName evidence="7">pectin lyase</fullName>
        <ecNumber evidence="7">4.2.2.10</ecNumber>
    </recommendedName>
</protein>
<dbReference type="PANTHER" id="PTHR31683:SF67">
    <property type="entry name" value="PECTIN LYASE F-RELATED"/>
    <property type="match status" value="1"/>
</dbReference>
<dbReference type="Pfam" id="PF00544">
    <property type="entry name" value="Pectate_lyase_4"/>
    <property type="match status" value="1"/>
</dbReference>
<evidence type="ECO:0000256" key="1">
    <source>
        <dbReference type="ARBA" id="ARBA00010980"/>
    </source>
</evidence>
<dbReference type="GO" id="GO:0005576">
    <property type="term" value="C:extracellular region"/>
    <property type="evidence" value="ECO:0007669"/>
    <property type="project" value="UniProtKB-SubCell"/>
</dbReference>
<dbReference type="Gene3D" id="2.160.20.10">
    <property type="entry name" value="Single-stranded right-handed beta-helix, Pectin lyase-like"/>
    <property type="match status" value="1"/>
</dbReference>
<evidence type="ECO:0000256" key="8">
    <source>
        <dbReference type="RuleBase" id="RU361173"/>
    </source>
</evidence>
<comment type="function">
    <text evidence="6">Pectinolytic enzymes consist of four classes of enzymes: pectin lyase, polygalacturonase, pectin methylesterase and rhamnogalacturonase. Among pectinolytic enzymes, pectin lyase is the most important in depolymerization of pectin, since it cleaves internal glycosidic bonds of highly methylated pectins.</text>
</comment>
<evidence type="ECO:0000313" key="12">
    <source>
        <dbReference type="Proteomes" id="UP001362999"/>
    </source>
</evidence>
<keyword evidence="8" id="KW-0119">Carbohydrate metabolism</keyword>
<keyword evidence="2" id="KW-1015">Disulfide bond</keyword>
<dbReference type="InterPro" id="IPR045032">
    <property type="entry name" value="PEL"/>
</dbReference>